<organism evidence="1 2">
    <name type="scientific">Rangifer tarandus platyrhynchus</name>
    <name type="common">Svalbard reindeer</name>
    <dbReference type="NCBI Taxonomy" id="3082113"/>
    <lineage>
        <taxon>Eukaryota</taxon>
        <taxon>Metazoa</taxon>
        <taxon>Chordata</taxon>
        <taxon>Craniata</taxon>
        <taxon>Vertebrata</taxon>
        <taxon>Euteleostomi</taxon>
        <taxon>Mammalia</taxon>
        <taxon>Eutheria</taxon>
        <taxon>Laurasiatheria</taxon>
        <taxon>Artiodactyla</taxon>
        <taxon>Ruminantia</taxon>
        <taxon>Pecora</taxon>
        <taxon>Cervidae</taxon>
        <taxon>Odocoileinae</taxon>
        <taxon>Rangifer</taxon>
    </lineage>
</organism>
<accession>A0ABN8ZJ66</accession>
<protein>
    <submittedName>
        <fullName evidence="1">Uncharacterized protein</fullName>
    </submittedName>
</protein>
<keyword evidence="2" id="KW-1185">Reference proteome</keyword>
<evidence type="ECO:0000313" key="2">
    <source>
        <dbReference type="Proteomes" id="UP001176941"/>
    </source>
</evidence>
<dbReference type="EMBL" id="OX459940">
    <property type="protein sequence ID" value="CAI9173947.1"/>
    <property type="molecule type" value="Genomic_DNA"/>
</dbReference>
<proteinExistence type="predicted"/>
<sequence>MPKLEKGSSENLGSAALWRDGLKEEVVEVPEIMLPNSTLLQPHFSNWRRKLSSANHIADLESLTLEGNTTGQRCRRIQRALAEFLGDGCVLMPCESSLCLKMRSLME</sequence>
<gene>
    <name evidence="1" type="ORF">MRATA1EN1_LOCUS22909</name>
</gene>
<reference evidence="1" key="1">
    <citation type="submission" date="2023-04" db="EMBL/GenBank/DDBJ databases">
        <authorList>
            <consortium name="ELIXIR-Norway"/>
        </authorList>
    </citation>
    <scope>NUCLEOTIDE SEQUENCE [LARGE SCALE GENOMIC DNA]</scope>
</reference>
<dbReference type="Proteomes" id="UP001176941">
    <property type="component" value="Chromosome 4"/>
</dbReference>
<name>A0ABN8ZJ66_RANTA</name>
<evidence type="ECO:0000313" key="1">
    <source>
        <dbReference type="EMBL" id="CAI9173947.1"/>
    </source>
</evidence>